<evidence type="ECO:0000256" key="1">
    <source>
        <dbReference type="ARBA" id="ARBA00022441"/>
    </source>
</evidence>
<gene>
    <name evidence="4" type="ORF">RHS01_10197</name>
</gene>
<evidence type="ECO:0000256" key="2">
    <source>
        <dbReference type="ARBA" id="ARBA00022737"/>
    </source>
</evidence>
<dbReference type="Gene3D" id="2.120.10.80">
    <property type="entry name" value="Kelch-type beta propeller"/>
    <property type="match status" value="1"/>
</dbReference>
<dbReference type="PANTHER" id="PTHR46093:SF3">
    <property type="entry name" value="ACYL-COA-BINDING DOMAIN-CONTAINING PROTEIN 4"/>
    <property type="match status" value="1"/>
</dbReference>
<dbReference type="PANTHER" id="PTHR46093">
    <property type="entry name" value="ACYL-COA-BINDING DOMAIN-CONTAINING PROTEIN 5"/>
    <property type="match status" value="1"/>
</dbReference>
<dbReference type="Proteomes" id="UP000614334">
    <property type="component" value="Unassembled WGS sequence"/>
</dbReference>
<evidence type="ECO:0000256" key="3">
    <source>
        <dbReference type="SAM" id="MobiDB-lite"/>
    </source>
</evidence>
<accession>A0A8H7I299</accession>
<reference evidence="4" key="1">
    <citation type="submission" date="2020-09" db="EMBL/GenBank/DDBJ databases">
        <title>Comparative genome analyses of four rice-infecting Rhizoctonia solani isolates reveal extensive enrichment of homogalacturonan modification genes.</title>
        <authorList>
            <person name="Lee D.-Y."/>
            <person name="Jeon J."/>
            <person name="Kim K.-T."/>
            <person name="Cheong K."/>
            <person name="Song H."/>
            <person name="Choi G."/>
            <person name="Ko J."/>
            <person name="Opiyo S.O."/>
            <person name="Zuo S."/>
            <person name="Madhav S."/>
            <person name="Lee Y.-H."/>
            <person name="Wang G.-L."/>
        </authorList>
    </citation>
    <scope>NUCLEOTIDE SEQUENCE</scope>
    <source>
        <strain evidence="4">AG1-IA B2</strain>
    </source>
</reference>
<dbReference type="AlphaFoldDB" id="A0A8H7I299"/>
<evidence type="ECO:0000313" key="5">
    <source>
        <dbReference type="Proteomes" id="UP000614334"/>
    </source>
</evidence>
<dbReference type="InterPro" id="IPR015915">
    <property type="entry name" value="Kelch-typ_b-propeller"/>
</dbReference>
<keyword evidence="1" id="KW-0880">Kelch repeat</keyword>
<sequence>MTSRASTKQIPYEHPASSSSKASTRSHRECERECEDPRSSQRYIVDPHLFQMSKSVMASPTVSLSRAPVSAPSGLSEDPTREDVYTLDTETFVWGKPKPTGEQPPGSRAHTATLFHNRFIFIVGGGKVHVYFDTAPWTSEFHPINFAGNKSDRAKAPPPSGYHTSNLVENVMGIRRTRYVRRYLGHGSGGYGADTGSWKQVLTDEWFPCMFHSSTQLGSYSLILGGHNGQVFLSDLILFKLCSFVFFFLARIRSSVRDETVRWTDAPARGYHSVVLADSRLVVTGGFDGEAIFDDVSILDLAALAYLPQVTRFGIIIDQQGVYVEDEGTEYREDGYSE</sequence>
<feature type="region of interest" description="Disordered" evidence="3">
    <location>
        <begin position="1"/>
        <end position="39"/>
    </location>
</feature>
<organism evidence="4 5">
    <name type="scientific">Rhizoctonia solani</name>
    <dbReference type="NCBI Taxonomy" id="456999"/>
    <lineage>
        <taxon>Eukaryota</taxon>
        <taxon>Fungi</taxon>
        <taxon>Dikarya</taxon>
        <taxon>Basidiomycota</taxon>
        <taxon>Agaricomycotina</taxon>
        <taxon>Agaricomycetes</taxon>
        <taxon>Cantharellales</taxon>
        <taxon>Ceratobasidiaceae</taxon>
        <taxon>Rhizoctonia</taxon>
    </lineage>
</organism>
<dbReference type="EMBL" id="JACYCF010000029">
    <property type="protein sequence ID" value="KAF8749193.1"/>
    <property type="molecule type" value="Genomic_DNA"/>
</dbReference>
<evidence type="ECO:0000313" key="4">
    <source>
        <dbReference type="EMBL" id="KAF8749193.1"/>
    </source>
</evidence>
<comment type="caution">
    <text evidence="4">The sequence shown here is derived from an EMBL/GenBank/DDBJ whole genome shotgun (WGS) entry which is preliminary data.</text>
</comment>
<name>A0A8H7I299_9AGAM</name>
<keyword evidence="2" id="KW-0677">Repeat</keyword>
<proteinExistence type="predicted"/>
<dbReference type="SUPFAM" id="SSF117281">
    <property type="entry name" value="Kelch motif"/>
    <property type="match status" value="1"/>
</dbReference>
<feature type="compositionally biased region" description="Basic and acidic residues" evidence="3">
    <location>
        <begin position="26"/>
        <end position="39"/>
    </location>
</feature>
<protein>
    <submittedName>
        <fullName evidence="4">Galactose oxidase</fullName>
    </submittedName>
</protein>